<keyword evidence="4 7" id="KW-1133">Transmembrane helix</keyword>
<dbReference type="InterPro" id="IPR007273">
    <property type="entry name" value="SCAMP"/>
</dbReference>
<dbReference type="PANTHER" id="PTHR10687:SF75">
    <property type="entry name" value="SECRETORY CARRIER-ASSOCIATED MEMBRANE PROTEIN 5"/>
    <property type="match status" value="1"/>
</dbReference>
<evidence type="ECO:0000256" key="5">
    <source>
        <dbReference type="ARBA" id="ARBA00023136"/>
    </source>
</evidence>
<keyword evidence="8" id="KW-0175">Coiled coil</keyword>
<keyword evidence="7" id="KW-1003">Cell membrane</keyword>
<evidence type="ECO:0000256" key="3">
    <source>
        <dbReference type="ARBA" id="ARBA00022692"/>
    </source>
</evidence>
<evidence type="ECO:0000256" key="8">
    <source>
        <dbReference type="SAM" id="Coils"/>
    </source>
</evidence>
<evidence type="ECO:0000256" key="6">
    <source>
        <dbReference type="ARBA" id="ARBA00023329"/>
    </source>
</evidence>
<keyword evidence="11" id="KW-1185">Reference proteome</keyword>
<keyword evidence="3 7" id="KW-0812">Transmembrane</keyword>
<evidence type="ECO:0000256" key="9">
    <source>
        <dbReference type="SAM" id="MobiDB-lite"/>
    </source>
</evidence>
<comment type="subcellular location">
    <subcellularLocation>
        <location evidence="7">Cell membrane</location>
        <topology evidence="7">Multi-pass membrane protein</topology>
    </subcellularLocation>
    <subcellularLocation>
        <location evidence="7">Cytoplasmic vesicle</location>
        <location evidence="7">Secretory vesicle membrane</location>
        <topology evidence="7">Multi-pass membrane protein</topology>
    </subcellularLocation>
</comment>
<dbReference type="PANTHER" id="PTHR10687">
    <property type="entry name" value="SECRETORY CARRIER-ASSOCIATED MEMBRANE PROTEIN SCAMP"/>
    <property type="match status" value="1"/>
</dbReference>
<dbReference type="GO" id="GO:0032588">
    <property type="term" value="C:trans-Golgi network membrane"/>
    <property type="evidence" value="ECO:0007669"/>
    <property type="project" value="TreeGrafter"/>
</dbReference>
<evidence type="ECO:0000313" key="10">
    <source>
        <dbReference type="EMBL" id="KHF98780.1"/>
    </source>
</evidence>
<name>A0A0B0MIS4_GOSAR</name>
<keyword evidence="7" id="KW-0813">Transport</keyword>
<evidence type="ECO:0000256" key="1">
    <source>
        <dbReference type="ARBA" id="ARBA00004003"/>
    </source>
</evidence>
<protein>
    <recommendedName>
        <fullName evidence="7">Secretory carrier-associated membrane protein</fullName>
        <shortName evidence="7">Secretory carrier membrane protein</shortName>
    </recommendedName>
</protein>
<keyword evidence="6 7" id="KW-0968">Cytoplasmic vesicle</keyword>
<evidence type="ECO:0000313" key="11">
    <source>
        <dbReference type="Proteomes" id="UP000032142"/>
    </source>
</evidence>
<gene>
    <name evidence="10" type="ORF">F383_17873</name>
</gene>
<proteinExistence type="inferred from homology"/>
<dbReference type="GO" id="GO:0030658">
    <property type="term" value="C:transport vesicle membrane"/>
    <property type="evidence" value="ECO:0007669"/>
    <property type="project" value="UniProtKB-SubCell"/>
</dbReference>
<sequence length="277" mass="30661">MAGRFDENPFAEEGEEEVNPFSDPAVRGKASGQSKFGGGLFSKNVPSAPPASNSRLSPLPPEPAGFNYGHEATIDIPLDTASGGSSYQDLKKKEKELQAKEAELRRREQEVRRKEEAAARGLFLCLLWNIVAVTTAWIKGEAVRIWFLAIIYFIAGVPGAYILWYRPLYRAFRKETALSFGRFFLFDLLHIGFCIFAAVAPPIVFRGKSLTGILPAVDLISDNALVGIFYFIGFGLFCVESIVSIWVIQQVYMYFRGSGKAAEMKREAARGAMRAAI</sequence>
<reference evidence="11" key="1">
    <citation type="submission" date="2014-09" db="EMBL/GenBank/DDBJ databases">
        <authorList>
            <person name="Mudge J."/>
            <person name="Ramaraj T."/>
            <person name="Lindquist I.E."/>
            <person name="Bharti A.K."/>
            <person name="Sundararajan A."/>
            <person name="Cameron C.T."/>
            <person name="Woodward J.E."/>
            <person name="May G.D."/>
            <person name="Brubaker C."/>
            <person name="Broadhvest J."/>
            <person name="Wilkins T.A."/>
        </authorList>
    </citation>
    <scope>NUCLEOTIDE SEQUENCE</scope>
    <source>
        <strain evidence="11">cv. AKA8401</strain>
    </source>
</reference>
<evidence type="ECO:0000256" key="4">
    <source>
        <dbReference type="ARBA" id="ARBA00022989"/>
    </source>
</evidence>
<dbReference type="Pfam" id="PF04144">
    <property type="entry name" value="SCAMP"/>
    <property type="match status" value="1"/>
</dbReference>
<feature type="compositionally biased region" description="Acidic residues" evidence="9">
    <location>
        <begin position="9"/>
        <end position="18"/>
    </location>
</feature>
<evidence type="ECO:0000256" key="7">
    <source>
        <dbReference type="RuleBase" id="RU363122"/>
    </source>
</evidence>
<evidence type="ECO:0000256" key="2">
    <source>
        <dbReference type="ARBA" id="ARBA00010482"/>
    </source>
</evidence>
<feature type="transmembrane region" description="Helical" evidence="7">
    <location>
        <begin position="144"/>
        <end position="164"/>
    </location>
</feature>
<feature type="transmembrane region" description="Helical" evidence="7">
    <location>
        <begin position="184"/>
        <end position="204"/>
    </location>
</feature>
<comment type="function">
    <text evidence="1 7">Probably involved in membrane trafficking.</text>
</comment>
<dbReference type="GO" id="GO:0055038">
    <property type="term" value="C:recycling endosome membrane"/>
    <property type="evidence" value="ECO:0007669"/>
    <property type="project" value="TreeGrafter"/>
</dbReference>
<dbReference type="EMBL" id="JRRC01051896">
    <property type="protein sequence ID" value="KHF98780.1"/>
    <property type="molecule type" value="Genomic_DNA"/>
</dbReference>
<dbReference type="GO" id="GO:0015031">
    <property type="term" value="P:protein transport"/>
    <property type="evidence" value="ECO:0007669"/>
    <property type="project" value="InterPro"/>
</dbReference>
<keyword evidence="5 7" id="KW-0472">Membrane</keyword>
<accession>A0A0B0MIS4</accession>
<feature type="region of interest" description="Disordered" evidence="9">
    <location>
        <begin position="1"/>
        <end position="63"/>
    </location>
</feature>
<comment type="similarity">
    <text evidence="2 7">Belongs to the SCAMP family.</text>
</comment>
<dbReference type="GO" id="GO:0005886">
    <property type="term" value="C:plasma membrane"/>
    <property type="evidence" value="ECO:0007669"/>
    <property type="project" value="UniProtKB-SubCell"/>
</dbReference>
<dbReference type="Proteomes" id="UP000032142">
    <property type="component" value="Unassembled WGS sequence"/>
</dbReference>
<organism evidence="10 11">
    <name type="scientific">Gossypium arboreum</name>
    <name type="common">Tree cotton</name>
    <name type="synonym">Gossypium nanking</name>
    <dbReference type="NCBI Taxonomy" id="29729"/>
    <lineage>
        <taxon>Eukaryota</taxon>
        <taxon>Viridiplantae</taxon>
        <taxon>Streptophyta</taxon>
        <taxon>Embryophyta</taxon>
        <taxon>Tracheophyta</taxon>
        <taxon>Spermatophyta</taxon>
        <taxon>Magnoliopsida</taxon>
        <taxon>eudicotyledons</taxon>
        <taxon>Gunneridae</taxon>
        <taxon>Pentapetalae</taxon>
        <taxon>rosids</taxon>
        <taxon>malvids</taxon>
        <taxon>Malvales</taxon>
        <taxon>Malvaceae</taxon>
        <taxon>Malvoideae</taxon>
        <taxon>Gossypium</taxon>
    </lineage>
</organism>
<dbReference type="AlphaFoldDB" id="A0A0B0MIS4"/>
<feature type="transmembrane region" description="Helical" evidence="7">
    <location>
        <begin position="117"/>
        <end position="138"/>
    </location>
</feature>
<feature type="coiled-coil region" evidence="8">
    <location>
        <begin position="87"/>
        <end position="119"/>
    </location>
</feature>
<feature type="transmembrane region" description="Helical" evidence="7">
    <location>
        <begin position="224"/>
        <end position="248"/>
    </location>
</feature>
<comment type="caution">
    <text evidence="10">The sequence shown here is derived from an EMBL/GenBank/DDBJ whole genome shotgun (WGS) entry which is preliminary data.</text>
</comment>